<dbReference type="SUPFAM" id="SSF55174">
    <property type="entry name" value="Alpha-L RNA-binding motif"/>
    <property type="match status" value="1"/>
</dbReference>
<dbReference type="AlphaFoldDB" id="A0A1G2BUB0"/>
<comment type="similarity">
    <text evidence="1 5">Belongs to the pseudouridine synthase RluA family.</text>
</comment>
<dbReference type="InterPro" id="IPR006145">
    <property type="entry name" value="PsdUridine_synth_RsuA/RluA"/>
</dbReference>
<dbReference type="PANTHER" id="PTHR21600:SF44">
    <property type="entry name" value="RIBOSOMAL LARGE SUBUNIT PSEUDOURIDINE SYNTHASE D"/>
    <property type="match status" value="1"/>
</dbReference>
<evidence type="ECO:0000313" key="7">
    <source>
        <dbReference type="EMBL" id="OGY91837.1"/>
    </source>
</evidence>
<evidence type="ECO:0000256" key="5">
    <source>
        <dbReference type="RuleBase" id="RU362028"/>
    </source>
</evidence>
<proteinExistence type="inferred from homology"/>
<dbReference type="SMART" id="SM00363">
    <property type="entry name" value="S4"/>
    <property type="match status" value="1"/>
</dbReference>
<evidence type="ECO:0000256" key="2">
    <source>
        <dbReference type="ARBA" id="ARBA00023235"/>
    </source>
</evidence>
<evidence type="ECO:0000259" key="6">
    <source>
        <dbReference type="SMART" id="SM00363"/>
    </source>
</evidence>
<dbReference type="PROSITE" id="PS50889">
    <property type="entry name" value="S4"/>
    <property type="match status" value="1"/>
</dbReference>
<accession>A0A1G2BUB0</accession>
<keyword evidence="4" id="KW-0694">RNA-binding</keyword>
<dbReference type="Gene3D" id="3.30.2350.10">
    <property type="entry name" value="Pseudouridine synthase"/>
    <property type="match status" value="1"/>
</dbReference>
<dbReference type="EC" id="5.4.99.-" evidence="5"/>
<feature type="active site" evidence="3">
    <location>
        <position position="136"/>
    </location>
</feature>
<name>A0A1G2BUB0_9BACT</name>
<dbReference type="GO" id="GO:0000455">
    <property type="term" value="P:enzyme-directed rRNA pseudouridine synthesis"/>
    <property type="evidence" value="ECO:0007669"/>
    <property type="project" value="TreeGrafter"/>
</dbReference>
<dbReference type="CDD" id="cd02869">
    <property type="entry name" value="PseudoU_synth_RluA_like"/>
    <property type="match status" value="1"/>
</dbReference>
<dbReference type="Pfam" id="PF01479">
    <property type="entry name" value="S4"/>
    <property type="match status" value="1"/>
</dbReference>
<dbReference type="GO" id="GO:0120159">
    <property type="term" value="F:rRNA pseudouridine synthase activity"/>
    <property type="evidence" value="ECO:0007669"/>
    <property type="project" value="UniProtKB-ARBA"/>
</dbReference>
<dbReference type="Pfam" id="PF00849">
    <property type="entry name" value="PseudoU_synth_2"/>
    <property type="match status" value="1"/>
</dbReference>
<comment type="catalytic activity">
    <reaction evidence="5">
        <text>a uridine in RNA = a pseudouridine in RNA</text>
        <dbReference type="Rhea" id="RHEA:48348"/>
        <dbReference type="Rhea" id="RHEA-COMP:12068"/>
        <dbReference type="Rhea" id="RHEA-COMP:12069"/>
        <dbReference type="ChEBI" id="CHEBI:65314"/>
        <dbReference type="ChEBI" id="CHEBI:65315"/>
    </reaction>
</comment>
<evidence type="ECO:0000313" key="8">
    <source>
        <dbReference type="Proteomes" id="UP000177349"/>
    </source>
</evidence>
<feature type="domain" description="RNA-binding S4" evidence="6">
    <location>
        <begin position="11"/>
        <end position="70"/>
    </location>
</feature>
<dbReference type="GO" id="GO:0003723">
    <property type="term" value="F:RNA binding"/>
    <property type="evidence" value="ECO:0007669"/>
    <property type="project" value="UniProtKB-KW"/>
</dbReference>
<gene>
    <name evidence="7" type="ORF">A3B31_00945</name>
</gene>
<evidence type="ECO:0000256" key="4">
    <source>
        <dbReference type="PROSITE-ProRule" id="PRU00182"/>
    </source>
</evidence>
<comment type="caution">
    <text evidence="7">The sequence shown here is derived from an EMBL/GenBank/DDBJ whole genome shotgun (WGS) entry which is preliminary data.</text>
</comment>
<reference evidence="7 8" key="1">
    <citation type="journal article" date="2016" name="Nat. Commun.">
        <title>Thousands of microbial genomes shed light on interconnected biogeochemical processes in an aquifer system.</title>
        <authorList>
            <person name="Anantharaman K."/>
            <person name="Brown C.T."/>
            <person name="Hug L.A."/>
            <person name="Sharon I."/>
            <person name="Castelle C.J."/>
            <person name="Probst A.J."/>
            <person name="Thomas B.C."/>
            <person name="Singh A."/>
            <person name="Wilkins M.J."/>
            <person name="Karaoz U."/>
            <person name="Brodie E.L."/>
            <person name="Williams K.H."/>
            <person name="Hubbard S.S."/>
            <person name="Banfield J.F."/>
        </authorList>
    </citation>
    <scope>NUCLEOTIDE SEQUENCE [LARGE SCALE GENOMIC DNA]</scope>
</reference>
<dbReference type="SUPFAM" id="SSF55120">
    <property type="entry name" value="Pseudouridine synthase"/>
    <property type="match status" value="1"/>
</dbReference>
<dbReference type="InterPro" id="IPR002942">
    <property type="entry name" value="S4_RNA-bd"/>
</dbReference>
<dbReference type="InterPro" id="IPR006225">
    <property type="entry name" value="PsdUridine_synth_RluC/D"/>
</dbReference>
<dbReference type="PANTHER" id="PTHR21600">
    <property type="entry name" value="MITOCHONDRIAL RNA PSEUDOURIDINE SYNTHASE"/>
    <property type="match status" value="1"/>
</dbReference>
<dbReference type="Gene3D" id="3.10.290.10">
    <property type="entry name" value="RNA-binding S4 domain"/>
    <property type="match status" value="1"/>
</dbReference>
<comment type="function">
    <text evidence="5">Responsible for synthesis of pseudouridine from uracil.</text>
</comment>
<dbReference type="EMBL" id="MHKN01000031">
    <property type="protein sequence ID" value="OGY91837.1"/>
    <property type="molecule type" value="Genomic_DNA"/>
</dbReference>
<sequence>MHYDYKGTERERLDIFLHAQHPDISRNQIKKFLEANQVTVNGKLVNVHHWLKAGDVIEGPDLAITHRDREPRTTAKPVLIHQEVTFVVVSKPAGLLTHPTEHDESRTLVSWLADRLPQIARVGEDPQRPGIVHRLDKDVGGLLVAALTQDMFDHLKKQFKEHTVTKRYRCLVYGIVQQDDGIIDTPIERSRDKGRMVAQSGKISGKAARTSYSVIKRFHNYTLLDVQILTGRTHQIRAHFHSIGHSIVGDQLYQTRDVRKKKIAANLLDRPFLFAYFLAFDDLDGQRREFALELPHDLENILKTLV</sequence>
<evidence type="ECO:0000256" key="3">
    <source>
        <dbReference type="PIRSR" id="PIRSR606225-1"/>
    </source>
</evidence>
<keyword evidence="2 5" id="KW-0413">Isomerase</keyword>
<organism evidence="7 8">
    <name type="scientific">Candidatus Komeilibacteria bacterium RIFCSPLOWO2_01_FULL_53_11</name>
    <dbReference type="NCBI Taxonomy" id="1798552"/>
    <lineage>
        <taxon>Bacteria</taxon>
        <taxon>Candidatus Komeiliibacteriota</taxon>
    </lineage>
</organism>
<dbReference type="InterPro" id="IPR020103">
    <property type="entry name" value="PsdUridine_synth_cat_dom_sf"/>
</dbReference>
<evidence type="ECO:0000256" key="1">
    <source>
        <dbReference type="ARBA" id="ARBA00010876"/>
    </source>
</evidence>
<dbReference type="CDD" id="cd00165">
    <property type="entry name" value="S4"/>
    <property type="match status" value="1"/>
</dbReference>
<dbReference type="Proteomes" id="UP000177349">
    <property type="component" value="Unassembled WGS sequence"/>
</dbReference>
<dbReference type="NCBIfam" id="TIGR00005">
    <property type="entry name" value="rluA_subfam"/>
    <property type="match status" value="1"/>
</dbReference>
<dbReference type="InterPro" id="IPR050188">
    <property type="entry name" value="RluA_PseudoU_synthase"/>
</dbReference>
<dbReference type="InterPro" id="IPR036986">
    <property type="entry name" value="S4_RNA-bd_sf"/>
</dbReference>
<protein>
    <recommendedName>
        <fullName evidence="5">Pseudouridine synthase</fullName>
        <ecNumber evidence="5">5.4.99.-</ecNumber>
    </recommendedName>
</protein>